<dbReference type="EMBL" id="JAUHHV010000007">
    <property type="protein sequence ID" value="KAK1419573.1"/>
    <property type="molecule type" value="Genomic_DNA"/>
</dbReference>
<dbReference type="AlphaFoldDB" id="A0AAD8KDF5"/>
<protein>
    <submittedName>
        <fullName evidence="2">Uncharacterized protein</fullName>
    </submittedName>
</protein>
<reference evidence="2" key="1">
    <citation type="journal article" date="2023" name="bioRxiv">
        <title>Improved chromosome-level genome assembly for marigold (Tagetes erecta).</title>
        <authorList>
            <person name="Jiang F."/>
            <person name="Yuan L."/>
            <person name="Wang S."/>
            <person name="Wang H."/>
            <person name="Xu D."/>
            <person name="Wang A."/>
            <person name="Fan W."/>
        </authorList>
    </citation>
    <scope>NUCLEOTIDE SEQUENCE</scope>
    <source>
        <strain evidence="2">WSJ</strain>
        <tissue evidence="2">Leaf</tissue>
    </source>
</reference>
<accession>A0AAD8KDF5</accession>
<organism evidence="2 3">
    <name type="scientific">Tagetes erecta</name>
    <name type="common">African marigold</name>
    <dbReference type="NCBI Taxonomy" id="13708"/>
    <lineage>
        <taxon>Eukaryota</taxon>
        <taxon>Viridiplantae</taxon>
        <taxon>Streptophyta</taxon>
        <taxon>Embryophyta</taxon>
        <taxon>Tracheophyta</taxon>
        <taxon>Spermatophyta</taxon>
        <taxon>Magnoliopsida</taxon>
        <taxon>eudicotyledons</taxon>
        <taxon>Gunneridae</taxon>
        <taxon>Pentapetalae</taxon>
        <taxon>asterids</taxon>
        <taxon>campanulids</taxon>
        <taxon>Asterales</taxon>
        <taxon>Asteraceae</taxon>
        <taxon>Asteroideae</taxon>
        <taxon>Heliantheae alliance</taxon>
        <taxon>Tageteae</taxon>
        <taxon>Tagetes</taxon>
    </lineage>
</organism>
<dbReference type="Proteomes" id="UP001229421">
    <property type="component" value="Unassembled WGS sequence"/>
</dbReference>
<evidence type="ECO:0000313" key="3">
    <source>
        <dbReference type="Proteomes" id="UP001229421"/>
    </source>
</evidence>
<feature type="region of interest" description="Disordered" evidence="1">
    <location>
        <begin position="1"/>
        <end position="25"/>
    </location>
</feature>
<comment type="caution">
    <text evidence="2">The sequence shown here is derived from an EMBL/GenBank/DDBJ whole genome shotgun (WGS) entry which is preliminary data.</text>
</comment>
<sequence>MTGVGVAGVPDSHSESDSAFISLSPIPDTVPPRYESIPVGFELADQTGGDWLMEEGNGNTGLALTAEDGKNLVEVQVGVEPGSVTRLIEDLRVGVEPIVEAQNVEGKAVHTCRWPTPLTSRCTPRIRVKYSGKRNAEVKELMGKDEEEVVSKPKRTRTDNVLVNWLKVKVKVWEKEDNIPSLFETGESSRTPSRVSILGEPVEHTIITLVTRCTQYENQISVLKKKVGVLDEVDEATNERLKMYDEERVMQEHTFF</sequence>
<evidence type="ECO:0000256" key="1">
    <source>
        <dbReference type="SAM" id="MobiDB-lite"/>
    </source>
</evidence>
<keyword evidence="3" id="KW-1185">Reference proteome</keyword>
<gene>
    <name evidence="2" type="ORF">QVD17_28769</name>
</gene>
<proteinExistence type="predicted"/>
<name>A0AAD8KDF5_TARER</name>
<evidence type="ECO:0000313" key="2">
    <source>
        <dbReference type="EMBL" id="KAK1419573.1"/>
    </source>
</evidence>